<keyword evidence="3" id="KW-1185">Reference proteome</keyword>
<accession>A0A8J7S2G3</accession>
<gene>
    <name evidence="2" type="ORF">KAJ83_16665</name>
</gene>
<dbReference type="SUPFAM" id="SSF47090">
    <property type="entry name" value="PGBD-like"/>
    <property type="match status" value="1"/>
</dbReference>
<reference evidence="2" key="1">
    <citation type="submission" date="2021-04" db="EMBL/GenBank/DDBJ databases">
        <authorList>
            <person name="Zhang D.-C."/>
        </authorList>
    </citation>
    <scope>NUCLEOTIDE SEQUENCE</scope>
    <source>
        <strain evidence="2">CGMCC 1.15697</strain>
    </source>
</reference>
<dbReference type="EMBL" id="JAGMWN010000010">
    <property type="protein sequence ID" value="MBP5858655.1"/>
    <property type="molecule type" value="Genomic_DNA"/>
</dbReference>
<dbReference type="Pfam" id="PF01471">
    <property type="entry name" value="PG_binding_1"/>
    <property type="match status" value="1"/>
</dbReference>
<comment type="caution">
    <text evidence="2">The sequence shown here is derived from an EMBL/GenBank/DDBJ whole genome shotgun (WGS) entry which is preliminary data.</text>
</comment>
<evidence type="ECO:0000313" key="2">
    <source>
        <dbReference type="EMBL" id="MBP5858655.1"/>
    </source>
</evidence>
<dbReference type="Gene3D" id="1.10.101.10">
    <property type="entry name" value="PGBD-like superfamily/PGBD"/>
    <property type="match status" value="1"/>
</dbReference>
<dbReference type="Proteomes" id="UP000672602">
    <property type="component" value="Unassembled WGS sequence"/>
</dbReference>
<sequence length="110" mass="12551">MATRYWLKKTLGTSYPADPSDVLNTKRRLQSQGYYDEPEYGITEYPDTPMFEGIKRFQKDNGLRVDGLMRPKGPTETQLAARSPRYTCSRCGALHGGVFSPSLCHRCWVK</sequence>
<dbReference type="RefSeq" id="WP_210683249.1">
    <property type="nucleotide sequence ID" value="NZ_JAGMWN010000010.1"/>
</dbReference>
<dbReference type="InterPro" id="IPR036366">
    <property type="entry name" value="PGBDSf"/>
</dbReference>
<proteinExistence type="predicted"/>
<organism evidence="2 3">
    <name type="scientific">Marivibrio halodurans</name>
    <dbReference type="NCBI Taxonomy" id="2039722"/>
    <lineage>
        <taxon>Bacteria</taxon>
        <taxon>Pseudomonadati</taxon>
        <taxon>Pseudomonadota</taxon>
        <taxon>Alphaproteobacteria</taxon>
        <taxon>Rhodospirillales</taxon>
        <taxon>Rhodospirillaceae</taxon>
        <taxon>Marivibrio</taxon>
    </lineage>
</organism>
<evidence type="ECO:0000313" key="3">
    <source>
        <dbReference type="Proteomes" id="UP000672602"/>
    </source>
</evidence>
<feature type="domain" description="Peptidoglycan binding-like" evidence="1">
    <location>
        <begin position="20"/>
        <end position="67"/>
    </location>
</feature>
<dbReference type="AlphaFoldDB" id="A0A8J7S2G3"/>
<protein>
    <submittedName>
        <fullName evidence="2">Peptidoglycan-binding protein</fullName>
    </submittedName>
</protein>
<name>A0A8J7S2G3_9PROT</name>
<dbReference type="InterPro" id="IPR002477">
    <property type="entry name" value="Peptidoglycan-bd-like"/>
</dbReference>
<evidence type="ECO:0000259" key="1">
    <source>
        <dbReference type="Pfam" id="PF01471"/>
    </source>
</evidence>
<dbReference type="InterPro" id="IPR036365">
    <property type="entry name" value="PGBD-like_sf"/>
</dbReference>